<gene>
    <name evidence="2" type="ORF">SAMN05192542_111103</name>
</gene>
<accession>A0A1H7S5L1</accession>
<evidence type="ECO:0000313" key="3">
    <source>
        <dbReference type="Proteomes" id="UP000199120"/>
    </source>
</evidence>
<protein>
    <submittedName>
        <fullName evidence="2">Cupin domain-containing protein</fullName>
    </submittedName>
</protein>
<dbReference type="Pfam" id="PF07883">
    <property type="entry name" value="Cupin_2"/>
    <property type="match status" value="1"/>
</dbReference>
<evidence type="ECO:0000259" key="1">
    <source>
        <dbReference type="Pfam" id="PF07883"/>
    </source>
</evidence>
<dbReference type="RefSeq" id="WP_090547290.1">
    <property type="nucleotide sequence ID" value="NZ_FNSR01000002.1"/>
</dbReference>
<evidence type="ECO:0000313" key="2">
    <source>
        <dbReference type="EMBL" id="SEL67941.1"/>
    </source>
</evidence>
<dbReference type="EMBL" id="FOAJ01000011">
    <property type="protein sequence ID" value="SEL67941.1"/>
    <property type="molecule type" value="Genomic_DNA"/>
</dbReference>
<proteinExistence type="predicted"/>
<dbReference type="SUPFAM" id="SSF51182">
    <property type="entry name" value="RmlC-like cupins"/>
    <property type="match status" value="1"/>
</dbReference>
<reference evidence="3" key="1">
    <citation type="submission" date="2016-10" db="EMBL/GenBank/DDBJ databases">
        <authorList>
            <person name="Varghese N."/>
            <person name="Submissions S."/>
        </authorList>
    </citation>
    <scope>NUCLEOTIDE SEQUENCE [LARGE SCALE GENOMIC DNA]</scope>
    <source>
        <strain evidence="3">LMG 26416</strain>
    </source>
</reference>
<keyword evidence="3" id="KW-1185">Reference proteome</keyword>
<dbReference type="InterPro" id="IPR013096">
    <property type="entry name" value="Cupin_2"/>
</dbReference>
<dbReference type="InterPro" id="IPR011051">
    <property type="entry name" value="RmlC_Cupin_sf"/>
</dbReference>
<dbReference type="OrthoDB" id="9794183at2"/>
<dbReference type="Gene3D" id="2.60.120.10">
    <property type="entry name" value="Jelly Rolls"/>
    <property type="match status" value="1"/>
</dbReference>
<feature type="domain" description="Cupin type-2" evidence="1">
    <location>
        <begin position="42"/>
        <end position="97"/>
    </location>
</feature>
<name>A0A1H7S5L1_9BURK</name>
<organism evidence="2 3">
    <name type="scientific">Paraburkholderia caballeronis</name>
    <dbReference type="NCBI Taxonomy" id="416943"/>
    <lineage>
        <taxon>Bacteria</taxon>
        <taxon>Pseudomonadati</taxon>
        <taxon>Pseudomonadota</taxon>
        <taxon>Betaproteobacteria</taxon>
        <taxon>Burkholderiales</taxon>
        <taxon>Burkholderiaceae</taxon>
        <taxon>Paraburkholderia</taxon>
    </lineage>
</organism>
<dbReference type="AlphaFoldDB" id="A0A1H7S5L1"/>
<dbReference type="Proteomes" id="UP000199120">
    <property type="component" value="Unassembled WGS sequence"/>
</dbReference>
<sequence>MPLVDFKSVADSLAAAWKSSVVGQVGAAKIKVLRMDDQPYGEETHDYNEGLLVVDGKLLLQVEHEAVTVEAGQMYLAPAGVPHAVLPGSHGTLVIIDV</sequence>
<dbReference type="InterPro" id="IPR014710">
    <property type="entry name" value="RmlC-like_jellyroll"/>
</dbReference>
<dbReference type="STRING" id="416943.SAMN05445871_3461"/>